<evidence type="ECO:0000313" key="2">
    <source>
        <dbReference type="Proteomes" id="UP001271648"/>
    </source>
</evidence>
<proteinExistence type="predicted"/>
<dbReference type="AlphaFoldDB" id="A0AAW9A5P0"/>
<comment type="caution">
    <text evidence="1">The sequence shown here is derived from an EMBL/GenBank/DDBJ whole genome shotgun (WGS) entry which is preliminary data.</text>
</comment>
<dbReference type="RefSeq" id="WP_283732935.1">
    <property type="nucleotide sequence ID" value="NZ_CP125968.1"/>
</dbReference>
<accession>A0AAW9A5P0</accession>
<evidence type="ECO:0000313" key="1">
    <source>
        <dbReference type="EMBL" id="MDW0116244.1"/>
    </source>
</evidence>
<sequence length="69" mass="8186">MVSHKDEASLLFKSHIKTMADATSNRNRYRDVLGRFRKIAGREDEMLLLDELKVTYHRRPAFMDELSKF</sequence>
<gene>
    <name evidence="1" type="ORF">QTL97_04810</name>
</gene>
<reference evidence="1 2" key="1">
    <citation type="submission" date="2023-06" db="EMBL/GenBank/DDBJ databases">
        <title>Sporosarcina sp. nov., isolated from Korean traditional fermented seafood 'Jeotgal'.</title>
        <authorList>
            <person name="Yang A.I."/>
            <person name="Shin N.-R."/>
        </authorList>
    </citation>
    <scope>NUCLEOTIDE SEQUENCE [LARGE SCALE GENOMIC DNA]</scope>
    <source>
        <strain evidence="1 2">KCTC43456</strain>
    </source>
</reference>
<dbReference type="EMBL" id="JAUBDJ010000002">
    <property type="protein sequence ID" value="MDW0116244.1"/>
    <property type="molecule type" value="Genomic_DNA"/>
</dbReference>
<name>A0AAW9A5P0_9BACL</name>
<protein>
    <submittedName>
        <fullName evidence="1">Uncharacterized protein</fullName>
    </submittedName>
</protein>
<keyword evidence="2" id="KW-1185">Reference proteome</keyword>
<dbReference type="Proteomes" id="UP001271648">
    <property type="component" value="Unassembled WGS sequence"/>
</dbReference>
<organism evidence="1 2">
    <name type="scientific">Sporosarcina thermotolerans</name>
    <dbReference type="NCBI Taxonomy" id="633404"/>
    <lineage>
        <taxon>Bacteria</taxon>
        <taxon>Bacillati</taxon>
        <taxon>Bacillota</taxon>
        <taxon>Bacilli</taxon>
        <taxon>Bacillales</taxon>
        <taxon>Caryophanaceae</taxon>
        <taxon>Sporosarcina</taxon>
    </lineage>
</organism>